<comment type="caution">
    <text evidence="5">Lacks conserved residue(s) required for the propagation of feature annotation.</text>
</comment>
<feature type="domain" description="SAM-dependent MTase RsmB/NOP-type" evidence="6">
    <location>
        <begin position="40"/>
        <end position="319"/>
    </location>
</feature>
<dbReference type="OrthoDB" id="14725at2157"/>
<organism evidence="7 8">
    <name type="scientific">Ferroglobus placidus (strain DSM 10642 / AEDII12DO)</name>
    <dbReference type="NCBI Taxonomy" id="589924"/>
    <lineage>
        <taxon>Archaea</taxon>
        <taxon>Methanobacteriati</taxon>
        <taxon>Methanobacteriota</taxon>
        <taxon>Archaeoglobi</taxon>
        <taxon>Archaeoglobales</taxon>
        <taxon>Archaeoglobaceae</taxon>
        <taxon>Ferroglobus</taxon>
    </lineage>
</organism>
<keyword evidence="8" id="KW-1185">Reference proteome</keyword>
<dbReference type="AlphaFoldDB" id="D3S093"/>
<dbReference type="Gene3D" id="3.30.70.1170">
    <property type="entry name" value="Sun protein, domain 3"/>
    <property type="match status" value="1"/>
</dbReference>
<accession>D3S093</accession>
<dbReference type="InterPro" id="IPR054728">
    <property type="entry name" value="RsmB-like_ferredoxin"/>
</dbReference>
<feature type="binding site" evidence="5">
    <location>
        <position position="198"/>
    </location>
    <ligand>
        <name>S-adenosyl-L-methionine</name>
        <dbReference type="ChEBI" id="CHEBI:59789"/>
    </ligand>
</feature>
<evidence type="ECO:0000256" key="5">
    <source>
        <dbReference type="PROSITE-ProRule" id="PRU01023"/>
    </source>
</evidence>
<keyword evidence="2 5" id="KW-0808">Transferase</keyword>
<evidence type="ECO:0000256" key="3">
    <source>
        <dbReference type="ARBA" id="ARBA00022691"/>
    </source>
</evidence>
<reference evidence="7 8" key="2">
    <citation type="journal article" date="2011" name="Stand. Genomic Sci.">
        <title>Complete genome sequence of Ferroglobus placidus AEDII12DO.</title>
        <authorList>
            <person name="Anderson I."/>
            <person name="Risso C."/>
            <person name="Holmes D."/>
            <person name="Lucas S."/>
            <person name="Copeland A."/>
            <person name="Lapidus A."/>
            <person name="Cheng J.F."/>
            <person name="Bruce D."/>
            <person name="Goodwin L."/>
            <person name="Pitluck S."/>
            <person name="Saunders E."/>
            <person name="Brettin T."/>
            <person name="Detter J.C."/>
            <person name="Han C."/>
            <person name="Tapia R."/>
            <person name="Larimer F."/>
            <person name="Land M."/>
            <person name="Hauser L."/>
            <person name="Woyke T."/>
            <person name="Lovley D."/>
            <person name="Kyrpides N."/>
            <person name="Ivanova N."/>
        </authorList>
    </citation>
    <scope>NUCLEOTIDE SEQUENCE [LARGE SCALE GENOMIC DNA]</scope>
    <source>
        <strain evidence="8">DSM 10642 / AEDII12DO</strain>
    </source>
</reference>
<dbReference type="GO" id="GO:0003723">
    <property type="term" value="F:RNA binding"/>
    <property type="evidence" value="ECO:0007669"/>
    <property type="project" value="UniProtKB-UniRule"/>
</dbReference>
<gene>
    <name evidence="7" type="ordered locus">Ferp_2019</name>
</gene>
<dbReference type="EMBL" id="CP001899">
    <property type="protein sequence ID" value="ADC66156.1"/>
    <property type="molecule type" value="Genomic_DNA"/>
</dbReference>
<keyword evidence="1 5" id="KW-0489">Methyltransferase</keyword>
<dbReference type="Proteomes" id="UP000002613">
    <property type="component" value="Chromosome"/>
</dbReference>
<protein>
    <submittedName>
        <fullName evidence="7">RNA methylase, NOL1/NOP2/sun family</fullName>
    </submittedName>
</protein>
<dbReference type="PROSITE" id="PS51686">
    <property type="entry name" value="SAM_MT_RSMB_NOP"/>
    <property type="match status" value="1"/>
</dbReference>
<dbReference type="PRINTS" id="PR02008">
    <property type="entry name" value="RCMTFAMILY"/>
</dbReference>
<dbReference type="InterPro" id="IPR023267">
    <property type="entry name" value="RCMT"/>
</dbReference>
<keyword evidence="4 5" id="KW-0694">RNA-binding</keyword>
<dbReference type="GO" id="GO:0016428">
    <property type="term" value="F:tRNA (cytidine-5-)-methyltransferase activity"/>
    <property type="evidence" value="ECO:0007669"/>
    <property type="project" value="TreeGrafter"/>
</dbReference>
<dbReference type="PANTHER" id="PTHR22807">
    <property type="entry name" value="NOP2 YEAST -RELATED NOL1/NOP2/FMU SUN DOMAIN-CONTAINING"/>
    <property type="match status" value="1"/>
</dbReference>
<evidence type="ECO:0000313" key="7">
    <source>
        <dbReference type="EMBL" id="ADC66156.1"/>
    </source>
</evidence>
<dbReference type="InterPro" id="IPR011023">
    <property type="entry name" value="Nop2p"/>
</dbReference>
<dbReference type="InterPro" id="IPR001678">
    <property type="entry name" value="MeTrfase_RsmB-F_NOP2_dom"/>
</dbReference>
<dbReference type="eggNOG" id="arCOG00973">
    <property type="taxonomic scope" value="Archaea"/>
</dbReference>
<dbReference type="InterPro" id="IPR049560">
    <property type="entry name" value="MeTrfase_RsmB-F_NOP2_cat"/>
</dbReference>
<dbReference type="Pfam" id="PF22458">
    <property type="entry name" value="RsmF-B_ferredox"/>
    <property type="match status" value="1"/>
</dbReference>
<dbReference type="GO" id="GO:0030488">
    <property type="term" value="P:tRNA methylation"/>
    <property type="evidence" value="ECO:0007669"/>
    <property type="project" value="TreeGrafter"/>
</dbReference>
<evidence type="ECO:0000256" key="2">
    <source>
        <dbReference type="ARBA" id="ARBA00022679"/>
    </source>
</evidence>
<feature type="binding site" evidence="5">
    <location>
        <position position="154"/>
    </location>
    <ligand>
        <name>S-adenosyl-L-methionine</name>
        <dbReference type="ChEBI" id="CHEBI:59789"/>
    </ligand>
</feature>
<name>D3S093_FERPA</name>
<dbReference type="PaxDb" id="589924-Ferp_2019"/>
<dbReference type="Pfam" id="PF01189">
    <property type="entry name" value="Methyltr_RsmB-F"/>
    <property type="match status" value="1"/>
</dbReference>
<evidence type="ECO:0000313" key="8">
    <source>
        <dbReference type="Proteomes" id="UP000002613"/>
    </source>
</evidence>
<dbReference type="SUPFAM" id="SSF53335">
    <property type="entry name" value="S-adenosyl-L-methionine-dependent methyltransferases"/>
    <property type="match status" value="1"/>
</dbReference>
<dbReference type="RefSeq" id="WP_012966495.1">
    <property type="nucleotide sequence ID" value="NC_013849.1"/>
</dbReference>
<dbReference type="GeneID" id="8779552"/>
<feature type="active site" description="Nucleophile" evidence="5">
    <location>
        <position position="251"/>
    </location>
</feature>
<evidence type="ECO:0000256" key="1">
    <source>
        <dbReference type="ARBA" id="ARBA00022603"/>
    </source>
</evidence>
<dbReference type="KEGG" id="fpl:Ferp_2019"/>
<evidence type="ECO:0000259" key="6">
    <source>
        <dbReference type="PROSITE" id="PS51686"/>
    </source>
</evidence>
<dbReference type="HOGENOM" id="CLU_005316_7_0_2"/>
<dbReference type="NCBIfam" id="TIGR00446">
    <property type="entry name" value="nop2p"/>
    <property type="match status" value="1"/>
</dbReference>
<evidence type="ECO:0000256" key="4">
    <source>
        <dbReference type="ARBA" id="ARBA00022884"/>
    </source>
</evidence>
<proteinExistence type="inferred from homology"/>
<dbReference type="STRING" id="589924.Ferp_2019"/>
<comment type="similarity">
    <text evidence="5">Belongs to the class I-like SAM-binding methyltransferase superfamily. RsmB/NOP family.</text>
</comment>
<reference evidence="8" key="1">
    <citation type="submission" date="2010-02" db="EMBL/GenBank/DDBJ databases">
        <title>Complete sequence of Ferroglobus placidus DSM 10642.</title>
        <authorList>
            <consortium name="US DOE Joint Genome Institute"/>
            <person name="Lucas S."/>
            <person name="Copeland A."/>
            <person name="Lapidus A."/>
            <person name="Cheng J.-F."/>
            <person name="Bruce D."/>
            <person name="Goodwin L."/>
            <person name="Pitluck S."/>
            <person name="Saunders E."/>
            <person name="Brettin T."/>
            <person name="Detter J.C."/>
            <person name="Han C."/>
            <person name="Tapia R."/>
            <person name="Larimer F."/>
            <person name="Land M."/>
            <person name="Hauser L."/>
            <person name="Kyrpides N."/>
            <person name="Ivanova N."/>
            <person name="Holmes D."/>
            <person name="Lovley D."/>
            <person name="Kyrpides N."/>
            <person name="Anderson I.J."/>
            <person name="Woyke T."/>
        </authorList>
    </citation>
    <scope>NUCLEOTIDE SEQUENCE [LARGE SCALE GENOMIC DNA]</scope>
    <source>
        <strain evidence="8">DSM 10642 / AEDII12DO</strain>
    </source>
</reference>
<dbReference type="Gene3D" id="3.40.50.150">
    <property type="entry name" value="Vaccinia Virus protein VP39"/>
    <property type="match status" value="1"/>
</dbReference>
<sequence length="328" mass="37177">MRVLDFPSTDFSKRLAKKYGYDEFIIRRWVNIFGEEEAAKLVEGMEKVPKYIRVNTIKISEDELVERLEERGFVLNKTEVPFCYEVVEEPYSIGATPEFLMGYYYVMDKSSCIPPIELNPKESDLVVDMAASPGGKATMISMLMKNKGVLIAIEGNEERIPPLIDNIHRMGVMNAIVLRMNSAKFHNLGIKADKILLDAPCTGEGIIHKDPTRKWSRGVKDILFCTSLQKQMLEAGIKSLKPGGVLIYSTCSLTPEENEFVIDWALKNFEIRLEEVKFGEEALTKIGDVKLSSELRKAKRLYPHKHRCSGFFVAKIVKGEDPNQETSS</sequence>
<keyword evidence="3 5" id="KW-0949">S-adenosyl-L-methionine</keyword>
<dbReference type="InterPro" id="IPR029063">
    <property type="entry name" value="SAM-dependent_MTases_sf"/>
</dbReference>
<dbReference type="PANTHER" id="PTHR22807:SF74">
    <property type="entry name" value="TRNA (CYTOSINE(48)-C(5))-METHYLTRANSFERASE"/>
    <property type="match status" value="1"/>
</dbReference>